<name>A0ACB8CF45_DERSI</name>
<evidence type="ECO:0000313" key="2">
    <source>
        <dbReference type="Proteomes" id="UP000821865"/>
    </source>
</evidence>
<evidence type="ECO:0000313" key="1">
    <source>
        <dbReference type="EMBL" id="KAH7941321.1"/>
    </source>
</evidence>
<sequence>MDYQEEGDPSAGILVTASPSTPSNGRESNQPQEDGDWPTVLPLRQRKEQAKEKNNQTKGSGQVSGELRAAYQTAATSPFTRKTPIYKKLPPLPKEDFKVIVRPHKGPAIRDFTSPQLAEAVTEASGGNVSGEKFLLRRKPGSNIFIVSTPEQETTEKVRKLTSISLNGQVHDINAYLAAGEGTLKSVIHGLQPKTEPVELKNNLRITTQGVEIIYARMLEESKTAVITFYGKILPRQVYYKGVS</sequence>
<reference evidence="1" key="1">
    <citation type="submission" date="2020-05" db="EMBL/GenBank/DDBJ databases">
        <title>Large-scale comparative analyses of tick genomes elucidate their genetic diversity and vector capacities.</title>
        <authorList>
            <person name="Jia N."/>
            <person name="Wang J."/>
            <person name="Shi W."/>
            <person name="Du L."/>
            <person name="Sun Y."/>
            <person name="Zhan W."/>
            <person name="Jiang J."/>
            <person name="Wang Q."/>
            <person name="Zhang B."/>
            <person name="Ji P."/>
            <person name="Sakyi L.B."/>
            <person name="Cui X."/>
            <person name="Yuan T."/>
            <person name="Jiang B."/>
            <person name="Yang W."/>
            <person name="Lam T.T.-Y."/>
            <person name="Chang Q."/>
            <person name="Ding S."/>
            <person name="Wang X."/>
            <person name="Zhu J."/>
            <person name="Ruan X."/>
            <person name="Zhao L."/>
            <person name="Wei J."/>
            <person name="Que T."/>
            <person name="Du C."/>
            <person name="Cheng J."/>
            <person name="Dai P."/>
            <person name="Han X."/>
            <person name="Huang E."/>
            <person name="Gao Y."/>
            <person name="Liu J."/>
            <person name="Shao H."/>
            <person name="Ye R."/>
            <person name="Li L."/>
            <person name="Wei W."/>
            <person name="Wang X."/>
            <person name="Wang C."/>
            <person name="Yang T."/>
            <person name="Huo Q."/>
            <person name="Li W."/>
            <person name="Guo W."/>
            <person name="Chen H."/>
            <person name="Zhou L."/>
            <person name="Ni X."/>
            <person name="Tian J."/>
            <person name="Zhou Y."/>
            <person name="Sheng Y."/>
            <person name="Liu T."/>
            <person name="Pan Y."/>
            <person name="Xia L."/>
            <person name="Li J."/>
            <person name="Zhao F."/>
            <person name="Cao W."/>
        </authorList>
    </citation>
    <scope>NUCLEOTIDE SEQUENCE</scope>
    <source>
        <strain evidence="1">Dsil-2018</strain>
    </source>
</reference>
<gene>
    <name evidence="1" type="ORF">HPB49_012297</name>
</gene>
<protein>
    <submittedName>
        <fullName evidence="1">Uncharacterized protein</fullName>
    </submittedName>
</protein>
<dbReference type="Proteomes" id="UP000821865">
    <property type="component" value="Chromosome 7"/>
</dbReference>
<comment type="caution">
    <text evidence="1">The sequence shown here is derived from an EMBL/GenBank/DDBJ whole genome shotgun (WGS) entry which is preliminary data.</text>
</comment>
<accession>A0ACB8CF45</accession>
<keyword evidence="2" id="KW-1185">Reference proteome</keyword>
<dbReference type="EMBL" id="CM023476">
    <property type="protein sequence ID" value="KAH7941321.1"/>
    <property type="molecule type" value="Genomic_DNA"/>
</dbReference>
<organism evidence="1 2">
    <name type="scientific">Dermacentor silvarum</name>
    <name type="common">Tick</name>
    <dbReference type="NCBI Taxonomy" id="543639"/>
    <lineage>
        <taxon>Eukaryota</taxon>
        <taxon>Metazoa</taxon>
        <taxon>Ecdysozoa</taxon>
        <taxon>Arthropoda</taxon>
        <taxon>Chelicerata</taxon>
        <taxon>Arachnida</taxon>
        <taxon>Acari</taxon>
        <taxon>Parasitiformes</taxon>
        <taxon>Ixodida</taxon>
        <taxon>Ixodoidea</taxon>
        <taxon>Ixodidae</taxon>
        <taxon>Rhipicephalinae</taxon>
        <taxon>Dermacentor</taxon>
    </lineage>
</organism>
<proteinExistence type="predicted"/>